<reference evidence="1" key="1">
    <citation type="journal article" date="2020" name="Stud. Mycol.">
        <title>101 Dothideomycetes genomes: a test case for predicting lifestyles and emergence of pathogens.</title>
        <authorList>
            <person name="Haridas S."/>
            <person name="Albert R."/>
            <person name="Binder M."/>
            <person name="Bloem J."/>
            <person name="Labutti K."/>
            <person name="Salamov A."/>
            <person name="Andreopoulos B."/>
            <person name="Baker S."/>
            <person name="Barry K."/>
            <person name="Bills G."/>
            <person name="Bluhm B."/>
            <person name="Cannon C."/>
            <person name="Castanera R."/>
            <person name="Culley D."/>
            <person name="Daum C."/>
            <person name="Ezra D."/>
            <person name="Gonzalez J."/>
            <person name="Henrissat B."/>
            <person name="Kuo A."/>
            <person name="Liang C."/>
            <person name="Lipzen A."/>
            <person name="Lutzoni F."/>
            <person name="Magnuson J."/>
            <person name="Mondo S."/>
            <person name="Nolan M."/>
            <person name="Ohm R."/>
            <person name="Pangilinan J."/>
            <person name="Park H.-J."/>
            <person name="Ramirez L."/>
            <person name="Alfaro M."/>
            <person name="Sun H."/>
            <person name="Tritt A."/>
            <person name="Yoshinaga Y."/>
            <person name="Zwiers L.-H."/>
            <person name="Turgeon B."/>
            <person name="Goodwin S."/>
            <person name="Spatafora J."/>
            <person name="Crous P."/>
            <person name="Grigoriev I."/>
        </authorList>
    </citation>
    <scope>NUCLEOTIDE SEQUENCE</scope>
    <source>
        <strain evidence="1">CBS 525.71</strain>
    </source>
</reference>
<proteinExistence type="predicted"/>
<evidence type="ECO:0000313" key="2">
    <source>
        <dbReference type="Proteomes" id="UP000799754"/>
    </source>
</evidence>
<dbReference type="Proteomes" id="UP000799754">
    <property type="component" value="Unassembled WGS sequence"/>
</dbReference>
<sequence length="239" mass="25690">MPPLDVSELHIIIAVLGAFIILYGVASVKIKQVWYLGEALPALLVGIALGPLAAKFIDSERWGSAVKDQTEHITLLTTLTAMVIASLVTSTDPVLSQAIAKGSFADKYVLRALREIVFAEAESNDGFGFPFLLLATYLIHYAPEEGLAFKPGINRVAGNVPHRLLSRAADVGRVSGDALQAVEIWIVEGWLYFILLGTVVGAVFGIASIQVHLNTETVPILTSPSAAAIRYDLYGAYEK</sequence>
<name>A0ACB6S5M3_9PLEO</name>
<protein>
    <submittedName>
        <fullName evidence="1">Uncharacterized protein</fullName>
    </submittedName>
</protein>
<organism evidence="1 2">
    <name type="scientific">Macroventuria anomochaeta</name>
    <dbReference type="NCBI Taxonomy" id="301207"/>
    <lineage>
        <taxon>Eukaryota</taxon>
        <taxon>Fungi</taxon>
        <taxon>Dikarya</taxon>
        <taxon>Ascomycota</taxon>
        <taxon>Pezizomycotina</taxon>
        <taxon>Dothideomycetes</taxon>
        <taxon>Pleosporomycetidae</taxon>
        <taxon>Pleosporales</taxon>
        <taxon>Pleosporineae</taxon>
        <taxon>Didymellaceae</taxon>
        <taxon>Macroventuria</taxon>
    </lineage>
</organism>
<accession>A0ACB6S5M3</accession>
<evidence type="ECO:0000313" key="1">
    <source>
        <dbReference type="EMBL" id="KAF2629535.1"/>
    </source>
</evidence>
<keyword evidence="2" id="KW-1185">Reference proteome</keyword>
<comment type="caution">
    <text evidence="1">The sequence shown here is derived from an EMBL/GenBank/DDBJ whole genome shotgun (WGS) entry which is preliminary data.</text>
</comment>
<dbReference type="EMBL" id="MU006709">
    <property type="protein sequence ID" value="KAF2629535.1"/>
    <property type="molecule type" value="Genomic_DNA"/>
</dbReference>
<gene>
    <name evidence="1" type="ORF">BU25DRAFT_456629</name>
</gene>